<evidence type="ECO:0000313" key="4">
    <source>
        <dbReference type="EMBL" id="SNB66406.1"/>
    </source>
</evidence>
<dbReference type="InParanoid" id="A0A212R398"/>
<comment type="function">
    <text evidence="3">Nucleoside triphosphate pyrophosphatase that hydrolyzes dTTP and UTP. May have a dual role in cell division arrest and in preventing the incorporation of modified nucleotides into cellular nucleic acids.</text>
</comment>
<dbReference type="PANTHER" id="PTHR43213">
    <property type="entry name" value="BIFUNCTIONAL DTTP/UTP PYROPHOSPHATASE/METHYLTRANSFERASE PROTEIN-RELATED"/>
    <property type="match status" value="1"/>
</dbReference>
<dbReference type="OrthoDB" id="9807767at2"/>
<evidence type="ECO:0000256" key="2">
    <source>
        <dbReference type="ARBA" id="ARBA00022801"/>
    </source>
</evidence>
<keyword evidence="3" id="KW-0546">Nucleotide metabolism</keyword>
<dbReference type="GO" id="GO:0005737">
    <property type="term" value="C:cytoplasm"/>
    <property type="evidence" value="ECO:0007669"/>
    <property type="project" value="UniProtKB-SubCell"/>
</dbReference>
<reference evidence="5" key="1">
    <citation type="submission" date="2017-06" db="EMBL/GenBank/DDBJ databases">
        <authorList>
            <person name="Varghese N."/>
            <person name="Submissions S."/>
        </authorList>
    </citation>
    <scope>NUCLEOTIDE SEQUENCE [LARGE SCALE GENOMIC DNA]</scope>
    <source>
        <strain evidence="5">JAD2</strain>
    </source>
</reference>
<name>A0A212R398_9CHLR</name>
<dbReference type="RefSeq" id="WP_088571364.1">
    <property type="nucleotide sequence ID" value="NZ_FYEK01000028.1"/>
</dbReference>
<dbReference type="GO" id="GO:0036221">
    <property type="term" value="F:UTP diphosphatase activity"/>
    <property type="evidence" value="ECO:0007669"/>
    <property type="project" value="RHEA"/>
</dbReference>
<dbReference type="InterPro" id="IPR003697">
    <property type="entry name" value="Maf-like"/>
</dbReference>
<dbReference type="GO" id="GO:0036218">
    <property type="term" value="F:dTTP diphosphatase activity"/>
    <property type="evidence" value="ECO:0007669"/>
    <property type="project" value="RHEA"/>
</dbReference>
<keyword evidence="5" id="KW-1185">Reference proteome</keyword>
<dbReference type="PIRSF" id="PIRSF006305">
    <property type="entry name" value="Maf"/>
    <property type="match status" value="1"/>
</dbReference>
<evidence type="ECO:0000256" key="1">
    <source>
        <dbReference type="ARBA" id="ARBA00001968"/>
    </source>
</evidence>
<dbReference type="EMBL" id="FYEK01000028">
    <property type="protein sequence ID" value="SNB66406.1"/>
    <property type="molecule type" value="Genomic_DNA"/>
</dbReference>
<comment type="subcellular location">
    <subcellularLocation>
        <location evidence="3">Cytoplasm</location>
    </subcellularLocation>
</comment>
<dbReference type="Proteomes" id="UP000197025">
    <property type="component" value="Unassembled WGS sequence"/>
</dbReference>
<dbReference type="NCBIfam" id="TIGR00172">
    <property type="entry name" value="maf"/>
    <property type="match status" value="1"/>
</dbReference>
<accession>A0A212R398</accession>
<feature type="site" description="Important for substrate specificity" evidence="3">
    <location>
        <position position="14"/>
    </location>
</feature>
<gene>
    <name evidence="4" type="ORF">SAMN02746019_00001110</name>
</gene>
<dbReference type="CDD" id="cd00555">
    <property type="entry name" value="Maf"/>
    <property type="match status" value="1"/>
</dbReference>
<comment type="catalytic activity">
    <reaction evidence="3">
        <text>UTP + H2O = UMP + diphosphate + H(+)</text>
        <dbReference type="Rhea" id="RHEA:29395"/>
        <dbReference type="ChEBI" id="CHEBI:15377"/>
        <dbReference type="ChEBI" id="CHEBI:15378"/>
        <dbReference type="ChEBI" id="CHEBI:33019"/>
        <dbReference type="ChEBI" id="CHEBI:46398"/>
        <dbReference type="ChEBI" id="CHEBI:57865"/>
        <dbReference type="EC" id="3.6.1.9"/>
    </reaction>
</comment>
<dbReference type="SUPFAM" id="SSF52972">
    <property type="entry name" value="ITPase-like"/>
    <property type="match status" value="1"/>
</dbReference>
<comment type="cofactor">
    <cofactor evidence="1 3">
        <name>a divalent metal cation</name>
        <dbReference type="ChEBI" id="CHEBI:60240"/>
    </cofactor>
</comment>
<feature type="site" description="Important for substrate specificity" evidence="3">
    <location>
        <position position="72"/>
    </location>
</feature>
<comment type="catalytic activity">
    <reaction evidence="3">
        <text>dTTP + H2O = dTMP + diphosphate + H(+)</text>
        <dbReference type="Rhea" id="RHEA:28534"/>
        <dbReference type="ChEBI" id="CHEBI:15377"/>
        <dbReference type="ChEBI" id="CHEBI:15378"/>
        <dbReference type="ChEBI" id="CHEBI:33019"/>
        <dbReference type="ChEBI" id="CHEBI:37568"/>
        <dbReference type="ChEBI" id="CHEBI:63528"/>
        <dbReference type="EC" id="3.6.1.9"/>
    </reaction>
</comment>
<dbReference type="InterPro" id="IPR029001">
    <property type="entry name" value="ITPase-like_fam"/>
</dbReference>
<keyword evidence="3" id="KW-0963">Cytoplasm</keyword>
<feature type="active site" description="Proton acceptor" evidence="3">
    <location>
        <position position="71"/>
    </location>
</feature>
<sequence length="218" mass="23608">MIPERWVLASASPRRRALIALLGHPVEVLPVEIDESPRPGEGPPACAARLARAKVEAARLQAPEALILAADTVVDLEGQILGKPADAEEARAMLRALRGRTHQVHTAVAVHHPLRGETWVEVATTQVIMRSYADEEIEAYLATGDPFDKAGAYAVQHPTFRPAAAVVGCYAAVVGLPLCHLARILRRWGWAPPADLPDRCQAALAHRCSVYPEILNAR</sequence>
<keyword evidence="2 3" id="KW-0378">Hydrolase</keyword>
<feature type="site" description="Important for substrate specificity" evidence="3">
    <location>
        <position position="156"/>
    </location>
</feature>
<evidence type="ECO:0000256" key="3">
    <source>
        <dbReference type="HAMAP-Rule" id="MF_00528"/>
    </source>
</evidence>
<dbReference type="HAMAP" id="MF_00528">
    <property type="entry name" value="Maf"/>
    <property type="match status" value="1"/>
</dbReference>
<dbReference type="Gene3D" id="3.90.950.10">
    <property type="match status" value="1"/>
</dbReference>
<dbReference type="EC" id="3.6.1.9" evidence="3"/>
<dbReference type="GO" id="GO:0009117">
    <property type="term" value="P:nucleotide metabolic process"/>
    <property type="evidence" value="ECO:0007669"/>
    <property type="project" value="UniProtKB-KW"/>
</dbReference>
<protein>
    <recommendedName>
        <fullName evidence="3">dTTP/UTP pyrophosphatase</fullName>
        <shortName evidence="3">dTTPase/UTPase</shortName>
        <ecNumber evidence="3">3.6.1.9</ecNumber>
    </recommendedName>
    <alternativeName>
        <fullName evidence="3">Nucleoside triphosphate pyrophosphatase</fullName>
    </alternativeName>
    <alternativeName>
        <fullName evidence="3">Nucleotide pyrophosphatase</fullName>
        <shortName evidence="3">Nucleotide PPase</shortName>
    </alternativeName>
</protein>
<comment type="similarity">
    <text evidence="3">Belongs to the Maf family. YhdE subfamily.</text>
</comment>
<dbReference type="FunCoup" id="A0A212R398">
    <property type="interactions" value="363"/>
</dbReference>
<dbReference type="PANTHER" id="PTHR43213:SF5">
    <property type="entry name" value="BIFUNCTIONAL DTTP_UTP PYROPHOSPHATASE_METHYLTRANSFERASE PROTEIN-RELATED"/>
    <property type="match status" value="1"/>
</dbReference>
<dbReference type="AlphaFoldDB" id="A0A212R398"/>
<dbReference type="Pfam" id="PF02545">
    <property type="entry name" value="Maf"/>
    <property type="match status" value="1"/>
</dbReference>
<proteinExistence type="inferred from homology"/>
<comment type="caution">
    <text evidence="3">Lacks conserved residue(s) required for the propagation of feature annotation.</text>
</comment>
<evidence type="ECO:0000313" key="5">
    <source>
        <dbReference type="Proteomes" id="UP000197025"/>
    </source>
</evidence>
<organism evidence="4 5">
    <name type="scientific">Thermoflexus hugenholtzii JAD2</name>
    <dbReference type="NCBI Taxonomy" id="877466"/>
    <lineage>
        <taxon>Bacteria</taxon>
        <taxon>Bacillati</taxon>
        <taxon>Chloroflexota</taxon>
        <taxon>Thermoflexia</taxon>
        <taxon>Thermoflexales</taxon>
        <taxon>Thermoflexaceae</taxon>
        <taxon>Thermoflexus</taxon>
    </lineage>
</organism>